<keyword evidence="1" id="KW-0472">Membrane</keyword>
<keyword evidence="1" id="KW-0812">Transmembrane</keyword>
<comment type="caution">
    <text evidence="2">The sequence shown here is derived from an EMBL/GenBank/DDBJ whole genome shotgun (WGS) entry which is preliminary data.</text>
</comment>
<feature type="transmembrane region" description="Helical" evidence="1">
    <location>
        <begin position="53"/>
        <end position="71"/>
    </location>
</feature>
<evidence type="ECO:0000313" key="2">
    <source>
        <dbReference type="EMBL" id="GIP56716.1"/>
    </source>
</evidence>
<protein>
    <submittedName>
        <fullName evidence="2">Uncharacterized protein</fullName>
    </submittedName>
</protein>
<keyword evidence="3" id="KW-1185">Reference proteome</keyword>
<accession>A0ABQ4ML52</accession>
<dbReference type="EMBL" id="BOSM01000001">
    <property type="protein sequence ID" value="GIP56716.1"/>
    <property type="molecule type" value="Genomic_DNA"/>
</dbReference>
<proteinExistence type="predicted"/>
<evidence type="ECO:0000313" key="3">
    <source>
        <dbReference type="Proteomes" id="UP000681290"/>
    </source>
</evidence>
<organism evidence="2 3">
    <name type="scientific">Paenibacillus woosongensis</name>
    <dbReference type="NCBI Taxonomy" id="307580"/>
    <lineage>
        <taxon>Bacteria</taxon>
        <taxon>Bacillati</taxon>
        <taxon>Bacillota</taxon>
        <taxon>Bacilli</taxon>
        <taxon>Bacillales</taxon>
        <taxon>Paenibacillaceae</taxon>
        <taxon>Paenibacillus</taxon>
    </lineage>
</organism>
<reference evidence="2 3" key="1">
    <citation type="submission" date="2021-03" db="EMBL/GenBank/DDBJ databases">
        <title>Antimicrobial resistance genes in bacteria isolated from Japanese honey, and their potential for conferring macrolide and lincosamide resistance in the American foulbrood pathogen Paenibacillus larvae.</title>
        <authorList>
            <person name="Okamoto M."/>
            <person name="Kumagai M."/>
            <person name="Kanamori H."/>
            <person name="Takamatsu D."/>
        </authorList>
    </citation>
    <scope>NUCLEOTIDE SEQUENCE [LARGE SCALE GENOMIC DNA]</scope>
    <source>
        <strain evidence="2 3">J15TS10</strain>
    </source>
</reference>
<keyword evidence="1" id="KW-1133">Transmembrane helix</keyword>
<name>A0ABQ4ML52_9BACL</name>
<gene>
    <name evidence="2" type="ORF">J15TS10_05300</name>
</gene>
<dbReference type="RefSeq" id="WP_244996308.1">
    <property type="nucleotide sequence ID" value="NZ_BOSM01000001.1"/>
</dbReference>
<evidence type="ECO:0000256" key="1">
    <source>
        <dbReference type="SAM" id="Phobius"/>
    </source>
</evidence>
<dbReference type="Proteomes" id="UP000681290">
    <property type="component" value="Unassembled WGS sequence"/>
</dbReference>
<sequence>MKRKVLSIAVFSLSFLSLIISLKLFWNMGIFVDEYGLSPSAVNGGDFWLLMDWLRLLLLFLLCIIFGVNLFNDDKK</sequence>